<dbReference type="Gene3D" id="3.30.465.10">
    <property type="match status" value="1"/>
</dbReference>
<dbReference type="InterPro" id="IPR036884">
    <property type="entry name" value="2Fe-2S-bd_dom_sf"/>
</dbReference>
<dbReference type="PROSITE" id="PS51085">
    <property type="entry name" value="2FE2S_FER_2"/>
    <property type="match status" value="1"/>
</dbReference>
<evidence type="ECO:0000259" key="6">
    <source>
        <dbReference type="PROSITE" id="PS51085"/>
    </source>
</evidence>
<accession>A0A2R4M9Y9</accession>
<dbReference type="SUPFAM" id="SSF54292">
    <property type="entry name" value="2Fe-2S ferredoxin-like"/>
    <property type="match status" value="1"/>
</dbReference>
<evidence type="ECO:0000313" key="9">
    <source>
        <dbReference type="Proteomes" id="UP000258927"/>
    </source>
</evidence>
<dbReference type="Pfam" id="PF03450">
    <property type="entry name" value="CO_deh_flav_C"/>
    <property type="match status" value="1"/>
</dbReference>
<dbReference type="InterPro" id="IPR036010">
    <property type="entry name" value="2Fe-2S_ferredoxin-like_sf"/>
</dbReference>
<dbReference type="GO" id="GO:0005506">
    <property type="term" value="F:iron ion binding"/>
    <property type="evidence" value="ECO:0007669"/>
    <property type="project" value="InterPro"/>
</dbReference>
<evidence type="ECO:0000259" key="7">
    <source>
        <dbReference type="PROSITE" id="PS51387"/>
    </source>
</evidence>
<dbReference type="Gene3D" id="3.30.43.10">
    <property type="entry name" value="Uridine Diphospho-n-acetylenolpyruvylglucosamine Reductase, domain 2"/>
    <property type="match status" value="1"/>
</dbReference>
<dbReference type="GO" id="GO:0071949">
    <property type="term" value="F:FAD binding"/>
    <property type="evidence" value="ECO:0007669"/>
    <property type="project" value="InterPro"/>
</dbReference>
<evidence type="ECO:0000256" key="2">
    <source>
        <dbReference type="ARBA" id="ARBA00022723"/>
    </source>
</evidence>
<feature type="domain" description="FAD-binding PCMH-type" evidence="7">
    <location>
        <begin position="194"/>
        <end position="367"/>
    </location>
</feature>
<dbReference type="Gene3D" id="3.30.390.50">
    <property type="entry name" value="CO dehydrogenase flavoprotein, C-terminal domain"/>
    <property type="match status" value="1"/>
</dbReference>
<keyword evidence="2" id="KW-0479">Metal-binding</keyword>
<proteinExistence type="predicted"/>
<dbReference type="GO" id="GO:0004854">
    <property type="term" value="F:xanthine dehydrogenase activity"/>
    <property type="evidence" value="ECO:0007669"/>
    <property type="project" value="InterPro"/>
</dbReference>
<dbReference type="InterPro" id="IPR002346">
    <property type="entry name" value="Mopterin_DH_FAD-bd"/>
</dbReference>
<dbReference type="SUPFAM" id="SSF56176">
    <property type="entry name" value="FAD-binding/transporter-associated domain-like"/>
    <property type="match status" value="1"/>
</dbReference>
<keyword evidence="9" id="KW-1185">Reference proteome</keyword>
<dbReference type="Pfam" id="PF01799">
    <property type="entry name" value="Fer2_2"/>
    <property type="match status" value="1"/>
</dbReference>
<dbReference type="Proteomes" id="UP000258927">
    <property type="component" value="Chromosome"/>
</dbReference>
<dbReference type="InterPro" id="IPR016166">
    <property type="entry name" value="FAD-bd_PCMH"/>
</dbReference>
<dbReference type="EMBL" id="CP021330">
    <property type="protein sequence ID" value="AVX02679.1"/>
    <property type="molecule type" value="Genomic_DNA"/>
</dbReference>
<dbReference type="PANTHER" id="PTHR45444">
    <property type="entry name" value="XANTHINE DEHYDROGENASE"/>
    <property type="match status" value="1"/>
</dbReference>
<protein>
    <submittedName>
        <fullName evidence="8">Xanthine dehydrogenase</fullName>
    </submittedName>
</protein>
<dbReference type="Gene3D" id="3.10.20.30">
    <property type="match status" value="1"/>
</dbReference>
<evidence type="ECO:0000313" key="8">
    <source>
        <dbReference type="EMBL" id="AVX02679.1"/>
    </source>
</evidence>
<evidence type="ECO:0000256" key="3">
    <source>
        <dbReference type="ARBA" id="ARBA00022827"/>
    </source>
</evidence>
<dbReference type="PIRSF" id="PIRSF036557">
    <property type="entry name" value="XdhA_RC"/>
    <property type="match status" value="1"/>
</dbReference>
<feature type="domain" description="2Fe-2S ferredoxin-type" evidence="6">
    <location>
        <begin position="5"/>
        <end position="90"/>
    </location>
</feature>
<dbReference type="InterPro" id="IPR005107">
    <property type="entry name" value="CO_DH_flav_C"/>
</dbReference>
<dbReference type="STRING" id="1122213.GCA_000423365_02847"/>
<gene>
    <name evidence="8" type="ORF">MXMO3_00131</name>
</gene>
<dbReference type="InterPro" id="IPR012175">
    <property type="entry name" value="Xanth_DH_ssu_bac"/>
</dbReference>
<dbReference type="InterPro" id="IPR036318">
    <property type="entry name" value="FAD-bd_PCMH-like_sf"/>
</dbReference>
<dbReference type="SUPFAM" id="SSF55447">
    <property type="entry name" value="CO dehydrogenase flavoprotein C-terminal domain-like"/>
    <property type="match status" value="1"/>
</dbReference>
<dbReference type="SUPFAM" id="SSF47741">
    <property type="entry name" value="CO dehydrogenase ISP C-domain like"/>
    <property type="match status" value="1"/>
</dbReference>
<dbReference type="SMART" id="SM01092">
    <property type="entry name" value="CO_deh_flav_C"/>
    <property type="match status" value="1"/>
</dbReference>
<dbReference type="InterPro" id="IPR016208">
    <property type="entry name" value="Ald_Oxase/xanthine_DH-like"/>
</dbReference>
<dbReference type="InterPro" id="IPR016169">
    <property type="entry name" value="FAD-bd_PCMH_sub2"/>
</dbReference>
<dbReference type="InterPro" id="IPR002888">
    <property type="entry name" value="2Fe-2S-bd"/>
</dbReference>
<evidence type="ECO:0000256" key="5">
    <source>
        <dbReference type="ARBA" id="ARBA00023004"/>
    </source>
</evidence>
<dbReference type="InterPro" id="IPR012675">
    <property type="entry name" value="Beta-grasp_dom_sf"/>
</dbReference>
<dbReference type="InterPro" id="IPR006058">
    <property type="entry name" value="2Fe2S_fd_BS"/>
</dbReference>
<dbReference type="PROSITE" id="PS00197">
    <property type="entry name" value="2FE2S_FER_1"/>
    <property type="match status" value="1"/>
</dbReference>
<keyword evidence="3" id="KW-0274">FAD</keyword>
<evidence type="ECO:0000256" key="4">
    <source>
        <dbReference type="ARBA" id="ARBA00023002"/>
    </source>
</evidence>
<dbReference type="AlphaFoldDB" id="A0A2R4M9Y9"/>
<dbReference type="PANTHER" id="PTHR45444:SF3">
    <property type="entry name" value="XANTHINE DEHYDROGENASE"/>
    <property type="match status" value="1"/>
</dbReference>
<dbReference type="InterPro" id="IPR014307">
    <property type="entry name" value="Xanthine_DH_ssu"/>
</dbReference>
<keyword evidence="5" id="KW-0408">Iron</keyword>
<dbReference type="InterPro" id="IPR036683">
    <property type="entry name" value="CO_DH_flav_C_dom_sf"/>
</dbReference>
<name>A0A2R4M9Y9_9HYPH</name>
<keyword evidence="1" id="KW-0285">Flavoprotein</keyword>
<dbReference type="Pfam" id="PF00111">
    <property type="entry name" value="Fer2"/>
    <property type="match status" value="1"/>
</dbReference>
<dbReference type="NCBIfam" id="TIGR02963">
    <property type="entry name" value="xanthine_xdhA"/>
    <property type="match status" value="1"/>
</dbReference>
<dbReference type="GO" id="GO:0051537">
    <property type="term" value="F:2 iron, 2 sulfur cluster binding"/>
    <property type="evidence" value="ECO:0007669"/>
    <property type="project" value="InterPro"/>
</dbReference>
<dbReference type="Gene3D" id="1.10.150.120">
    <property type="entry name" value="[2Fe-2S]-binding domain"/>
    <property type="match status" value="1"/>
</dbReference>
<dbReference type="CDD" id="cd00207">
    <property type="entry name" value="fer2"/>
    <property type="match status" value="1"/>
</dbReference>
<dbReference type="PROSITE" id="PS51387">
    <property type="entry name" value="FAD_PCMH"/>
    <property type="match status" value="1"/>
</dbReference>
<organism evidence="8 9">
    <name type="scientific">Maritalea myrionectae</name>
    <dbReference type="NCBI Taxonomy" id="454601"/>
    <lineage>
        <taxon>Bacteria</taxon>
        <taxon>Pseudomonadati</taxon>
        <taxon>Pseudomonadota</taxon>
        <taxon>Alphaproteobacteria</taxon>
        <taxon>Hyphomicrobiales</taxon>
        <taxon>Devosiaceae</taxon>
        <taxon>Maritalea</taxon>
    </lineage>
</organism>
<dbReference type="InterPro" id="IPR016167">
    <property type="entry name" value="FAD-bd_PCMH_sub1"/>
</dbReference>
<evidence type="ECO:0000256" key="1">
    <source>
        <dbReference type="ARBA" id="ARBA00022630"/>
    </source>
</evidence>
<reference evidence="8 9" key="1">
    <citation type="submission" date="2017-05" db="EMBL/GenBank/DDBJ databases">
        <title>Genome Analysis of Maritalea myrionectae HL2708#5.</title>
        <authorList>
            <consortium name="Cotde Inc.-PKNU"/>
            <person name="Jang D."/>
            <person name="Oh H.-M."/>
        </authorList>
    </citation>
    <scope>NUCLEOTIDE SEQUENCE [LARGE SCALE GENOMIC DNA]</scope>
    <source>
        <strain evidence="8 9">HL2708#5</strain>
    </source>
</reference>
<dbReference type="Pfam" id="PF00941">
    <property type="entry name" value="FAD_binding_5"/>
    <property type="match status" value="1"/>
</dbReference>
<dbReference type="InterPro" id="IPR001041">
    <property type="entry name" value="2Fe-2S_ferredoxin-type"/>
</dbReference>
<dbReference type="KEGG" id="mmyr:MXMO3_00131"/>
<keyword evidence="4" id="KW-0560">Oxidoreductase</keyword>
<sequence>MDFDSKISFWLNDEKIELDKLKSDQTLLDFLRLEKTLRGTKEGCAEGDCGACTVLVGRLKKGKLRYQGVNACISFVASLHGTHIVTIEHLKSDQGLHPIQQAMVEHHGSQCGFCTPGFVMSLYAMWMENAAPTTTEIEEALQGNLCRCTGYQPIVKAARNIAKFGSLEQDFLVKERQQNIGRLQALENDTPIAISQGDDQVFVPKTKAQLAELYAAHPDATLVAGATDVGLWVTKFMRPISPSIFLTALNDFDAVEEKDDQLIIDGGVTYTDLLPLIDEKLPQLSTYWRRIGGAQVRNMGTIGGNIANGSPIGDTPPPLIALGATITLQKGEETRQLPLEKFFIDYGKQDRTPGEFVAQIQVPLRKPEAHFATYKISKRRDEDISSVAAAFYLEMDGDKIGTLRIAYGGMAGVPKRATHVEAALNGKPLTRDTFENALNAFDQDFTPLTDMRASAAYRQQVAKNLLLRFFDEHFGEAESLDTLRQAALVEVN</sequence>